<dbReference type="GO" id="GO:0030649">
    <property type="term" value="P:aminoglycoside antibiotic catabolic process"/>
    <property type="evidence" value="ECO:0007669"/>
    <property type="project" value="TreeGrafter"/>
</dbReference>
<dbReference type="RefSeq" id="WP_108720249.1">
    <property type="nucleotide sequence ID" value="NZ_VENP01000025.1"/>
</dbReference>
<keyword evidence="2 4" id="KW-0808">Transferase</keyword>
<keyword evidence="3 4" id="KW-0012">Acyltransferase</keyword>
<dbReference type="PROSITE" id="PS51186">
    <property type="entry name" value="GNAT"/>
    <property type="match status" value="1"/>
</dbReference>
<feature type="region of interest" description="Disordered" evidence="5">
    <location>
        <begin position="1"/>
        <end position="47"/>
    </location>
</feature>
<feature type="active site" description="Proton donor" evidence="4">
    <location>
        <position position="163"/>
    </location>
</feature>
<gene>
    <name evidence="7" type="ORF">FH969_08005</name>
</gene>
<evidence type="ECO:0000313" key="7">
    <source>
        <dbReference type="EMBL" id="TNU74078.1"/>
    </source>
</evidence>
<evidence type="ECO:0000256" key="2">
    <source>
        <dbReference type="ARBA" id="ARBA00022679"/>
    </source>
</evidence>
<dbReference type="OrthoDB" id="8399956at2"/>
<feature type="domain" description="N-acetyltransferase" evidence="6">
    <location>
        <begin position="44"/>
        <end position="192"/>
    </location>
</feature>
<proteinExistence type="inferred from homology"/>
<organism evidence="7 8">
    <name type="scientific">Miniimonas arenae</name>
    <dbReference type="NCBI Taxonomy" id="676201"/>
    <lineage>
        <taxon>Bacteria</taxon>
        <taxon>Bacillati</taxon>
        <taxon>Actinomycetota</taxon>
        <taxon>Actinomycetes</taxon>
        <taxon>Micrococcales</taxon>
        <taxon>Beutenbergiaceae</taxon>
        <taxon>Miniimonas</taxon>
    </lineage>
</organism>
<dbReference type="Gene3D" id="3.30.1050.10">
    <property type="entry name" value="SCP2 sterol-binding domain"/>
    <property type="match status" value="1"/>
</dbReference>
<dbReference type="AlphaFoldDB" id="A0A5C5BC43"/>
<evidence type="ECO:0000256" key="1">
    <source>
        <dbReference type="ARBA" id="ARBA00009213"/>
    </source>
</evidence>
<comment type="caution">
    <text evidence="4">Lacks conserved residue(s) required for the propagation of feature annotation.</text>
</comment>
<evidence type="ECO:0000259" key="6">
    <source>
        <dbReference type="PROSITE" id="PS51186"/>
    </source>
</evidence>
<comment type="subunit">
    <text evidence="4">Homohexamer; trimer of dimers.</text>
</comment>
<name>A0A5C5BC43_9MICO</name>
<dbReference type="Gene3D" id="3.40.630.30">
    <property type="match status" value="2"/>
</dbReference>
<dbReference type="SUPFAM" id="SSF55718">
    <property type="entry name" value="SCP-like"/>
    <property type="match status" value="1"/>
</dbReference>
<dbReference type="HAMAP" id="MF_01812">
    <property type="entry name" value="Eis"/>
    <property type="match status" value="1"/>
</dbReference>
<dbReference type="Pfam" id="PF17668">
    <property type="entry name" value="Acetyltransf_17"/>
    <property type="match status" value="1"/>
</dbReference>
<dbReference type="InterPro" id="IPR051554">
    <property type="entry name" value="Acetyltransferase_Eis"/>
</dbReference>
<dbReference type="NCBIfam" id="NF002367">
    <property type="entry name" value="PRK01346.1-4"/>
    <property type="match status" value="1"/>
</dbReference>
<reference evidence="7 8" key="1">
    <citation type="submission" date="2019-06" db="EMBL/GenBank/DDBJ databases">
        <title>Draft genome sequence of Miniimonas arenae KCTC 19750T isolated from sea sand.</title>
        <authorList>
            <person name="Park S.-J."/>
        </authorList>
    </citation>
    <scope>NUCLEOTIDE SEQUENCE [LARGE SCALE GENOMIC DNA]</scope>
    <source>
        <strain evidence="7 8">KCTC 19750</strain>
    </source>
</reference>
<dbReference type="EMBL" id="VENP01000025">
    <property type="protein sequence ID" value="TNU74078.1"/>
    <property type="molecule type" value="Genomic_DNA"/>
</dbReference>
<feature type="binding site" evidence="4">
    <location>
        <begin position="122"/>
        <end position="124"/>
    </location>
    <ligand>
        <name>acetyl-CoA</name>
        <dbReference type="ChEBI" id="CHEBI:57288"/>
    </ligand>
</feature>
<evidence type="ECO:0000313" key="8">
    <source>
        <dbReference type="Proteomes" id="UP000313849"/>
    </source>
</evidence>
<dbReference type="Pfam" id="PF13527">
    <property type="entry name" value="Acetyltransf_9"/>
    <property type="match status" value="1"/>
</dbReference>
<evidence type="ECO:0000256" key="4">
    <source>
        <dbReference type="HAMAP-Rule" id="MF_01812"/>
    </source>
</evidence>
<dbReference type="InterPro" id="IPR016181">
    <property type="entry name" value="Acyl_CoA_acyltransferase"/>
</dbReference>
<dbReference type="InterPro" id="IPR041380">
    <property type="entry name" value="Acetyltransf_17"/>
</dbReference>
<comment type="caution">
    <text evidence="7">The sequence shown here is derived from an EMBL/GenBank/DDBJ whole genome shotgun (WGS) entry which is preliminary data.</text>
</comment>
<dbReference type="InterPro" id="IPR000182">
    <property type="entry name" value="GNAT_dom"/>
</dbReference>
<dbReference type="SUPFAM" id="SSF55729">
    <property type="entry name" value="Acyl-CoA N-acyltransferases (Nat)"/>
    <property type="match status" value="1"/>
</dbReference>
<feature type="compositionally biased region" description="Low complexity" evidence="5">
    <location>
        <begin position="17"/>
        <end position="32"/>
    </location>
</feature>
<dbReference type="InterPro" id="IPR022902">
    <property type="entry name" value="NAcTrfase_Eis"/>
</dbReference>
<dbReference type="Pfam" id="PF13530">
    <property type="entry name" value="SCP2_2"/>
    <property type="match status" value="1"/>
</dbReference>
<dbReference type="Proteomes" id="UP000313849">
    <property type="component" value="Unassembled WGS sequence"/>
</dbReference>
<feature type="binding site" evidence="4">
    <location>
        <begin position="130"/>
        <end position="135"/>
    </location>
    <ligand>
        <name>acetyl-CoA</name>
        <dbReference type="ChEBI" id="CHEBI:57288"/>
    </ligand>
</feature>
<dbReference type="PANTHER" id="PTHR37817:SF1">
    <property type="entry name" value="N-ACETYLTRANSFERASE EIS"/>
    <property type="match status" value="1"/>
</dbReference>
<dbReference type="InterPro" id="IPR036527">
    <property type="entry name" value="SCP2_sterol-bd_dom_sf"/>
</dbReference>
<keyword evidence="8" id="KW-1185">Reference proteome</keyword>
<accession>A0A5C5BC43</accession>
<dbReference type="GO" id="GO:0034069">
    <property type="term" value="F:aminoglycoside N-acetyltransferase activity"/>
    <property type="evidence" value="ECO:0007669"/>
    <property type="project" value="TreeGrafter"/>
</dbReference>
<dbReference type="CDD" id="cd04301">
    <property type="entry name" value="NAT_SF"/>
    <property type="match status" value="1"/>
</dbReference>
<comment type="similarity">
    <text evidence="1 4">Belongs to the acetyltransferase Eis family.</text>
</comment>
<sequence length="454" mass="47783">MTLTEVPAAEQEQRPDASSAASVPASAPTASVLVQPGAPGYTTVELDPTDDADKAAMIDVDEWAFSFVYPTEALENTHFVPEKGRTVGVRHERDGLVAVHASYEADLRVPGGAVPAAGLTWVGVHPGHRRRGLATAMLTTHLQRTAERGEPVSALFAAEPEIYGRYGYGLAARSVDVQLGRGVALRDVPGTEGLTCSLERASEDRHLALVADLLDRAARPGELFPRRDAHLRNYFAEVPDWREGAELRRIAVVRDADGDPRAFCLFRRKESWGPTGPEGTVRAGLWAAVDGAANRALWGTLTDLDLMGTVRLGGLAVDAPLLGQLVNLRSAKLRTADNVWVRIVDLPAALSARAYAAPVDVVLEVTDTVLPANAGRWRVEGGPSGARVTRLADGDPTPSGLALDVAELGAAYLGGIGLASLVAAGLVREVTPGAGAAAAAAFGWPLAPVCMADF</sequence>
<dbReference type="InterPro" id="IPR025559">
    <property type="entry name" value="Eis_dom"/>
</dbReference>
<feature type="active site" description="Proton acceptor; via carboxylate" evidence="4">
    <location>
        <position position="454"/>
    </location>
</feature>
<dbReference type="PANTHER" id="PTHR37817">
    <property type="entry name" value="N-ACETYLTRANSFERASE EIS"/>
    <property type="match status" value="1"/>
</dbReference>
<evidence type="ECO:0000256" key="5">
    <source>
        <dbReference type="SAM" id="MobiDB-lite"/>
    </source>
</evidence>
<evidence type="ECO:0000256" key="3">
    <source>
        <dbReference type="ARBA" id="ARBA00023315"/>
    </source>
</evidence>
<protein>
    <submittedName>
        <fullName evidence="7">GNAT family N-acetyltransferase</fullName>
    </submittedName>
</protein>